<dbReference type="InterPro" id="IPR020109">
    <property type="entry name" value="Holin_r1t"/>
</dbReference>
<evidence type="ECO:0000313" key="3">
    <source>
        <dbReference type="Proteomes" id="UP001262032"/>
    </source>
</evidence>
<evidence type="ECO:0000256" key="1">
    <source>
        <dbReference type="SAM" id="MobiDB-lite"/>
    </source>
</evidence>
<evidence type="ECO:0000313" key="2">
    <source>
        <dbReference type="EMBL" id="MDR7164870.1"/>
    </source>
</evidence>
<proteinExistence type="predicted"/>
<gene>
    <name evidence="2" type="ORF">J2X12_002908</name>
</gene>
<accession>A0AAW8NDT5</accession>
<dbReference type="GeneID" id="97424179"/>
<dbReference type="Proteomes" id="UP001262032">
    <property type="component" value="Unassembled WGS sequence"/>
</dbReference>
<evidence type="ECO:0008006" key="4">
    <source>
        <dbReference type="Google" id="ProtNLM"/>
    </source>
</evidence>
<comment type="caution">
    <text evidence="2">The sequence shown here is derived from an EMBL/GenBank/DDBJ whole genome shotgun (WGS) entry which is preliminary data.</text>
</comment>
<feature type="compositionally biased region" description="Polar residues" evidence="1">
    <location>
        <begin position="66"/>
        <end position="76"/>
    </location>
</feature>
<dbReference type="Pfam" id="PF16945">
    <property type="entry name" value="Phage_r1t_holin"/>
    <property type="match status" value="1"/>
</dbReference>
<organism evidence="2 3">
    <name type="scientific">Pseudarthrobacter oxydans</name>
    <name type="common">Arthrobacter oxydans</name>
    <dbReference type="NCBI Taxonomy" id="1671"/>
    <lineage>
        <taxon>Bacteria</taxon>
        <taxon>Bacillati</taxon>
        <taxon>Actinomycetota</taxon>
        <taxon>Actinomycetes</taxon>
        <taxon>Micrococcales</taxon>
        <taxon>Micrococcaceae</taxon>
        <taxon>Pseudarthrobacter</taxon>
    </lineage>
</organism>
<reference evidence="2" key="1">
    <citation type="submission" date="2023-07" db="EMBL/GenBank/DDBJ databases">
        <title>Sorghum-associated microbial communities from plants grown in Nebraska, USA.</title>
        <authorList>
            <person name="Schachtman D."/>
        </authorList>
    </citation>
    <scope>NUCLEOTIDE SEQUENCE</scope>
    <source>
        <strain evidence="2">BE261</strain>
    </source>
</reference>
<feature type="region of interest" description="Disordered" evidence="1">
    <location>
        <begin position="63"/>
        <end position="82"/>
    </location>
</feature>
<dbReference type="RefSeq" id="WP_310114059.1">
    <property type="nucleotide sequence ID" value="NZ_JAVDTN010000017.1"/>
</dbReference>
<sequence length="82" mass="8096">MFTLAFWKGTAERVVASTAGGALAAIGADSFGVIQADWQGIASLALGAGVISLLKALAAGAKDGNPSLTNAETTPNAKHRAG</sequence>
<name>A0AAW8NDT5_PSEOX</name>
<protein>
    <recommendedName>
        <fullName evidence="4">Holin</fullName>
    </recommendedName>
</protein>
<dbReference type="EMBL" id="JAVDWN010000010">
    <property type="protein sequence ID" value="MDR7164870.1"/>
    <property type="molecule type" value="Genomic_DNA"/>
</dbReference>
<dbReference type="AlphaFoldDB" id="A0AAW8NDT5"/>